<proteinExistence type="predicted"/>
<dbReference type="AlphaFoldDB" id="A0A7E6ESN9"/>
<protein>
    <submittedName>
        <fullName evidence="2">Uncharacterized protein LOC118762892</fullName>
    </submittedName>
</protein>
<name>A0A7E6ESN9_9MOLL</name>
<sequence length="170" mass="19358">MNSAWRKLSPDCVPERNFEGFETATSAAAVEEIAMVDDISMGKTMGLNVDSEDIGVLVEDHRAELTTEELIHLQNEQQKTLAEEMTSGEEERKEDVPSYLIKAICAKWGDVQNFVEKYDLDTVVANRAVNFSMTMSCLILENFYNAGKKQLTLDRFLLGRKKRNPRERFT</sequence>
<dbReference type="KEGG" id="osn:118762892"/>
<gene>
    <name evidence="2" type="primary">LOC118762892</name>
</gene>
<dbReference type="Proteomes" id="UP000515154">
    <property type="component" value="Linkage group LG4"/>
</dbReference>
<accession>A0A7E6ESN9</accession>
<evidence type="ECO:0000313" key="2">
    <source>
        <dbReference type="RefSeq" id="XP_036357762.1"/>
    </source>
</evidence>
<dbReference type="RefSeq" id="XP_036357762.1">
    <property type="nucleotide sequence ID" value="XM_036501869.1"/>
</dbReference>
<evidence type="ECO:0000313" key="1">
    <source>
        <dbReference type="Proteomes" id="UP000515154"/>
    </source>
</evidence>
<organism evidence="1 2">
    <name type="scientific">Octopus sinensis</name>
    <name type="common">East Asian common octopus</name>
    <dbReference type="NCBI Taxonomy" id="2607531"/>
    <lineage>
        <taxon>Eukaryota</taxon>
        <taxon>Metazoa</taxon>
        <taxon>Spiralia</taxon>
        <taxon>Lophotrochozoa</taxon>
        <taxon>Mollusca</taxon>
        <taxon>Cephalopoda</taxon>
        <taxon>Coleoidea</taxon>
        <taxon>Octopodiformes</taxon>
        <taxon>Octopoda</taxon>
        <taxon>Incirrata</taxon>
        <taxon>Octopodidae</taxon>
        <taxon>Octopus</taxon>
    </lineage>
</organism>
<keyword evidence="1" id="KW-1185">Reference proteome</keyword>
<reference evidence="2" key="1">
    <citation type="submission" date="2025-08" db="UniProtKB">
        <authorList>
            <consortium name="RefSeq"/>
        </authorList>
    </citation>
    <scope>IDENTIFICATION</scope>
</reference>